<dbReference type="RefSeq" id="WP_068537041.1">
    <property type="nucleotide sequence ID" value="NZ_LVJH01000058.1"/>
</dbReference>
<dbReference type="InterPro" id="IPR027417">
    <property type="entry name" value="P-loop_NTPase"/>
</dbReference>
<accession>A0A168FBJ0</accession>
<feature type="coiled-coil region" evidence="1">
    <location>
        <begin position="38"/>
        <end position="65"/>
    </location>
</feature>
<dbReference type="OrthoDB" id="103556at2"/>
<evidence type="ECO:0000313" key="3">
    <source>
        <dbReference type="Proteomes" id="UP000076967"/>
    </source>
</evidence>
<dbReference type="Proteomes" id="UP000076967">
    <property type="component" value="Unassembled WGS sequence"/>
</dbReference>
<reference evidence="2 3" key="1">
    <citation type="submission" date="2016-03" db="EMBL/GenBank/DDBJ databases">
        <title>Draft genome sequence of Paenibacillus glacialis DSM 22343.</title>
        <authorList>
            <person name="Shin S.-K."/>
            <person name="Yi H."/>
        </authorList>
    </citation>
    <scope>NUCLEOTIDE SEQUENCE [LARGE SCALE GENOMIC DNA]</scope>
    <source>
        <strain evidence="2 3">DSM 22343</strain>
    </source>
</reference>
<evidence type="ECO:0000256" key="1">
    <source>
        <dbReference type="SAM" id="Coils"/>
    </source>
</evidence>
<keyword evidence="1" id="KW-0175">Coiled coil</keyword>
<dbReference type="STRING" id="494026.PGLA_21780"/>
<name>A0A168FBJ0_9BACL</name>
<comment type="caution">
    <text evidence="2">The sequence shown here is derived from an EMBL/GenBank/DDBJ whole genome shotgun (WGS) entry which is preliminary data.</text>
</comment>
<proteinExistence type="predicted"/>
<organism evidence="2 3">
    <name type="scientific">Paenibacillus glacialis</name>
    <dbReference type="NCBI Taxonomy" id="494026"/>
    <lineage>
        <taxon>Bacteria</taxon>
        <taxon>Bacillati</taxon>
        <taxon>Bacillota</taxon>
        <taxon>Bacilli</taxon>
        <taxon>Bacillales</taxon>
        <taxon>Paenibacillaceae</taxon>
        <taxon>Paenibacillus</taxon>
    </lineage>
</organism>
<keyword evidence="3" id="KW-1185">Reference proteome</keyword>
<protein>
    <submittedName>
        <fullName evidence="2">Uncharacterized protein</fullName>
    </submittedName>
</protein>
<gene>
    <name evidence="2" type="ORF">PGLA_21780</name>
</gene>
<dbReference type="AlphaFoldDB" id="A0A168FBJ0"/>
<dbReference type="Gene3D" id="3.40.50.300">
    <property type="entry name" value="P-loop containing nucleotide triphosphate hydrolases"/>
    <property type="match status" value="1"/>
</dbReference>
<dbReference type="EMBL" id="LVJH01000058">
    <property type="protein sequence ID" value="OAB36049.1"/>
    <property type="molecule type" value="Genomic_DNA"/>
</dbReference>
<evidence type="ECO:0000313" key="2">
    <source>
        <dbReference type="EMBL" id="OAB36049.1"/>
    </source>
</evidence>
<sequence>MGAIVSFLSQIDSINSIVNKLTREHEIVKECLRIHRKIVEKEKLISELEGKVKGLEEALEKLNVSEDYKKQVFTHLDEHYKEYMRRFKYDADNETYIDSEKYIPYYSGSSVYDHESGGLLQCMQLSYLAAILSSEKEGYASGHPGVLMLDSLSKYLGTLKSDELPKEEVVQIEVSEKDLIIDPEVYEEIYKMLIELSTDHQIIIVDNSKDTAETLRILEEMDTLSLKTIKNKVDNMLESKII</sequence>